<dbReference type="GO" id="GO:0046872">
    <property type="term" value="F:metal ion binding"/>
    <property type="evidence" value="ECO:0007669"/>
    <property type="project" value="UniProtKB-KW"/>
</dbReference>
<keyword evidence="4" id="KW-0479">Metal-binding</keyword>
<comment type="pathway">
    <text evidence="1 4">Glycan biosynthesis; trehalose biosynthesis.</text>
</comment>
<dbReference type="GO" id="GO:0005992">
    <property type="term" value="P:trehalose biosynthetic process"/>
    <property type="evidence" value="ECO:0007669"/>
    <property type="project" value="UniProtKB-UniPathway"/>
</dbReference>
<comment type="catalytic activity">
    <reaction evidence="4">
        <text>alpha,alpha-trehalose 6-phosphate + H2O = alpha,alpha-trehalose + phosphate</text>
        <dbReference type="Rhea" id="RHEA:23420"/>
        <dbReference type="ChEBI" id="CHEBI:15377"/>
        <dbReference type="ChEBI" id="CHEBI:16551"/>
        <dbReference type="ChEBI" id="CHEBI:43474"/>
        <dbReference type="ChEBI" id="CHEBI:58429"/>
        <dbReference type="EC" id="3.1.3.12"/>
    </reaction>
</comment>
<dbReference type="InterPro" id="IPR023214">
    <property type="entry name" value="HAD_sf"/>
</dbReference>
<dbReference type="InterPro" id="IPR044651">
    <property type="entry name" value="OTSB-like"/>
</dbReference>
<evidence type="ECO:0000313" key="5">
    <source>
        <dbReference type="EMBL" id="NYT38599.1"/>
    </source>
</evidence>
<keyword evidence="3 4" id="KW-0378">Hydrolase</keyword>
<keyword evidence="4" id="KW-0460">Magnesium</keyword>
<dbReference type="PANTHER" id="PTHR43768:SF3">
    <property type="entry name" value="TREHALOSE 6-PHOSPHATE PHOSPHATASE"/>
    <property type="match status" value="1"/>
</dbReference>
<keyword evidence="6" id="KW-1185">Reference proteome</keyword>
<accession>A0A853FFE9</accession>
<dbReference type="InterPro" id="IPR003337">
    <property type="entry name" value="Trehalose_PPase"/>
</dbReference>
<comment type="cofactor">
    <cofactor evidence="4">
        <name>Mg(2+)</name>
        <dbReference type="ChEBI" id="CHEBI:18420"/>
    </cofactor>
</comment>
<dbReference type="InterPro" id="IPR036412">
    <property type="entry name" value="HAD-like_sf"/>
</dbReference>
<evidence type="ECO:0000256" key="3">
    <source>
        <dbReference type="ARBA" id="ARBA00022801"/>
    </source>
</evidence>
<proteinExistence type="inferred from homology"/>
<name>A0A853FFE9_9BURK</name>
<sequence length="256" mass="26899">MRALQDFIPDSLAWAFFFDLDGTLAPLAERPEQASVPPATLGMLERLGCIAGGALAVISGRPLETLDVLLQPLVLPLGAEHGAIIRDSSGNIHAPANDAAGIVRALADALDESLGGMPGVLLERKNFGIAVHYRQAPEAADAVRGIMQTVRSRFPQFELLPGKMVVEAKLPGVDKGRALSYLMRDIPFAGRKPLMVGDDTTDETAFREANALGGTSVKIGPGATSARLRLAAQDALPGWIERIVEAGAMSGASDNA</sequence>
<evidence type="ECO:0000256" key="1">
    <source>
        <dbReference type="ARBA" id="ARBA00005199"/>
    </source>
</evidence>
<dbReference type="GO" id="GO:0004805">
    <property type="term" value="F:trehalose-phosphatase activity"/>
    <property type="evidence" value="ECO:0007669"/>
    <property type="project" value="UniProtKB-EC"/>
</dbReference>
<evidence type="ECO:0000256" key="2">
    <source>
        <dbReference type="ARBA" id="ARBA00008770"/>
    </source>
</evidence>
<dbReference type="NCBIfam" id="TIGR00685">
    <property type="entry name" value="T6PP"/>
    <property type="match status" value="1"/>
</dbReference>
<comment type="function">
    <text evidence="4">Removes the phosphate from trehalose 6-phosphate to produce free trehalose.</text>
</comment>
<dbReference type="Proteomes" id="UP000580517">
    <property type="component" value="Unassembled WGS sequence"/>
</dbReference>
<dbReference type="PANTHER" id="PTHR43768">
    <property type="entry name" value="TREHALOSE 6-PHOSPHATE PHOSPHATASE"/>
    <property type="match status" value="1"/>
</dbReference>
<dbReference type="UniPathway" id="UPA00299"/>
<dbReference type="Pfam" id="PF02358">
    <property type="entry name" value="Trehalose_PPase"/>
    <property type="match status" value="1"/>
</dbReference>
<dbReference type="NCBIfam" id="TIGR01484">
    <property type="entry name" value="HAD-SF-IIB"/>
    <property type="match status" value="1"/>
</dbReference>
<dbReference type="CDD" id="cd01627">
    <property type="entry name" value="HAD_TPP"/>
    <property type="match status" value="1"/>
</dbReference>
<dbReference type="EC" id="3.1.3.12" evidence="4"/>
<evidence type="ECO:0000256" key="4">
    <source>
        <dbReference type="RuleBase" id="RU361117"/>
    </source>
</evidence>
<evidence type="ECO:0000313" key="6">
    <source>
        <dbReference type="Proteomes" id="UP000580517"/>
    </source>
</evidence>
<dbReference type="Gene3D" id="3.40.50.1000">
    <property type="entry name" value="HAD superfamily/HAD-like"/>
    <property type="match status" value="1"/>
</dbReference>
<gene>
    <name evidence="5" type="primary">otsB</name>
    <name evidence="5" type="ORF">H0A68_17080</name>
</gene>
<dbReference type="InterPro" id="IPR006379">
    <property type="entry name" value="HAD-SF_hydro_IIB"/>
</dbReference>
<dbReference type="OrthoDB" id="9814913at2"/>
<dbReference type="Gene3D" id="3.30.70.1020">
    <property type="entry name" value="Trehalose-6-phosphate phosphatase related protein, domain 2"/>
    <property type="match status" value="1"/>
</dbReference>
<protein>
    <recommendedName>
        <fullName evidence="4">Trehalose 6-phosphate phosphatase</fullName>
        <ecNumber evidence="4">3.1.3.12</ecNumber>
    </recommendedName>
</protein>
<dbReference type="RefSeq" id="WP_129970815.1">
    <property type="nucleotide sequence ID" value="NZ_JACCEW010000006.1"/>
</dbReference>
<comment type="caution">
    <text evidence="5">The sequence shown here is derived from an EMBL/GenBank/DDBJ whole genome shotgun (WGS) entry which is preliminary data.</text>
</comment>
<dbReference type="AlphaFoldDB" id="A0A853FFE9"/>
<dbReference type="SUPFAM" id="SSF56784">
    <property type="entry name" value="HAD-like"/>
    <property type="match status" value="1"/>
</dbReference>
<comment type="similarity">
    <text evidence="2 4">Belongs to the trehalose phosphatase family.</text>
</comment>
<dbReference type="EMBL" id="JACCEW010000006">
    <property type="protein sequence ID" value="NYT38599.1"/>
    <property type="molecule type" value="Genomic_DNA"/>
</dbReference>
<organism evidence="5 6">
    <name type="scientific">Allopusillimonas soli</name>
    <dbReference type="NCBI Taxonomy" id="659016"/>
    <lineage>
        <taxon>Bacteria</taxon>
        <taxon>Pseudomonadati</taxon>
        <taxon>Pseudomonadota</taxon>
        <taxon>Betaproteobacteria</taxon>
        <taxon>Burkholderiales</taxon>
        <taxon>Alcaligenaceae</taxon>
        <taxon>Allopusillimonas</taxon>
    </lineage>
</organism>
<reference evidence="5 6" key="1">
    <citation type="submission" date="2020-07" db="EMBL/GenBank/DDBJ databases">
        <title>Taxonomic revisions and descriptions of new bacterial species based on genomic comparisons in the high-G+C-content subgroup of the family Alcaligenaceae.</title>
        <authorList>
            <person name="Szabo A."/>
            <person name="Felfoldi T."/>
        </authorList>
    </citation>
    <scope>NUCLEOTIDE SEQUENCE [LARGE SCALE GENOMIC DNA]</scope>
    <source>
        <strain evidence="5 6">DSM 25264</strain>
    </source>
</reference>